<dbReference type="EMBL" id="BAAARA010000003">
    <property type="protein sequence ID" value="GAA2337480.1"/>
    <property type="molecule type" value="Genomic_DNA"/>
</dbReference>
<organism evidence="2 3">
    <name type="scientific">Saccharopolyspora halophila</name>
    <dbReference type="NCBI Taxonomy" id="405551"/>
    <lineage>
        <taxon>Bacteria</taxon>
        <taxon>Bacillati</taxon>
        <taxon>Actinomycetota</taxon>
        <taxon>Actinomycetes</taxon>
        <taxon>Pseudonocardiales</taxon>
        <taxon>Pseudonocardiaceae</taxon>
        <taxon>Saccharopolyspora</taxon>
    </lineage>
</organism>
<proteinExistence type="predicted"/>
<reference evidence="2 3" key="1">
    <citation type="journal article" date="2019" name="Int. J. Syst. Evol. Microbiol.">
        <title>The Global Catalogue of Microorganisms (GCM) 10K type strain sequencing project: providing services to taxonomists for standard genome sequencing and annotation.</title>
        <authorList>
            <consortium name="The Broad Institute Genomics Platform"/>
            <consortium name="The Broad Institute Genome Sequencing Center for Infectious Disease"/>
            <person name="Wu L."/>
            <person name="Ma J."/>
        </authorList>
    </citation>
    <scope>NUCLEOTIDE SEQUENCE [LARGE SCALE GENOMIC DNA]</scope>
    <source>
        <strain evidence="2 3">JCM 16221</strain>
    </source>
</reference>
<dbReference type="Pfam" id="PF05076">
    <property type="entry name" value="SUFU"/>
    <property type="match status" value="1"/>
</dbReference>
<protein>
    <recommendedName>
        <fullName evidence="1">Suppressor of fused-like domain-containing protein</fullName>
    </recommendedName>
</protein>
<dbReference type="RefSeq" id="WP_344127472.1">
    <property type="nucleotide sequence ID" value="NZ_BAAARA010000003.1"/>
</dbReference>
<sequence length="198" mass="22107">MATEQQQRPVLGGAHRFVGLAENLERYAGTPTGAEPPNVRGPDRGYGLVFFYLERYHLSTVISSGLRFQPLGAEPAQELACTVYKEQAEAARHLTDLTCELLVQNRTYLVPDQIVPNQQPLLPGTEFHGVLASGHPFFPPEFTRFTDEEGVEQLQVFTLLPVTLGELNYILDHGVTSLRQQWARFEVDVFDLGRPSVA</sequence>
<dbReference type="InterPro" id="IPR020941">
    <property type="entry name" value="SUFU-like_domain"/>
</dbReference>
<keyword evidence="3" id="KW-1185">Reference proteome</keyword>
<feature type="domain" description="Suppressor of fused-like" evidence="1">
    <location>
        <begin position="59"/>
        <end position="195"/>
    </location>
</feature>
<evidence type="ECO:0000313" key="2">
    <source>
        <dbReference type="EMBL" id="GAA2337480.1"/>
    </source>
</evidence>
<comment type="caution">
    <text evidence="2">The sequence shown here is derived from an EMBL/GenBank/DDBJ whole genome shotgun (WGS) entry which is preliminary data.</text>
</comment>
<evidence type="ECO:0000313" key="3">
    <source>
        <dbReference type="Proteomes" id="UP001501218"/>
    </source>
</evidence>
<gene>
    <name evidence="2" type="ORF">GCM10009854_11970</name>
</gene>
<accession>A0ABN3FTV0</accession>
<evidence type="ECO:0000259" key="1">
    <source>
        <dbReference type="Pfam" id="PF05076"/>
    </source>
</evidence>
<dbReference type="Proteomes" id="UP001501218">
    <property type="component" value="Unassembled WGS sequence"/>
</dbReference>
<name>A0ABN3FTV0_9PSEU</name>